<dbReference type="GeneID" id="26516739"/>
<dbReference type="GO" id="GO:0005506">
    <property type="term" value="F:iron ion binding"/>
    <property type="evidence" value="ECO:0007669"/>
    <property type="project" value="InterPro"/>
</dbReference>
<name>A0A0C5AMZ0_9CAUD</name>
<dbReference type="KEGG" id="vg:26516739"/>
<dbReference type="GO" id="GO:0031418">
    <property type="term" value="F:L-ascorbic acid binding"/>
    <property type="evidence" value="ECO:0007669"/>
    <property type="project" value="InterPro"/>
</dbReference>
<protein>
    <submittedName>
        <fullName evidence="5">2OG-Fe(II) oxygenase superfamily protein</fullName>
    </submittedName>
</protein>
<evidence type="ECO:0000256" key="3">
    <source>
        <dbReference type="ARBA" id="ARBA00023002"/>
    </source>
</evidence>
<comment type="cofactor">
    <cofactor evidence="1">
        <name>L-ascorbate</name>
        <dbReference type="ChEBI" id="CHEBI:38290"/>
    </cofactor>
</comment>
<dbReference type="OrthoDB" id="11494at10239"/>
<evidence type="ECO:0000313" key="6">
    <source>
        <dbReference type="Proteomes" id="UP000032135"/>
    </source>
</evidence>
<dbReference type="Pfam" id="PF13640">
    <property type="entry name" value="2OG-FeII_Oxy_3"/>
    <property type="match status" value="1"/>
</dbReference>
<organism evidence="5 6">
    <name type="scientific">Cyanophage P-TIM40</name>
    <dbReference type="NCBI Taxonomy" id="1589733"/>
    <lineage>
        <taxon>Viruses</taxon>
        <taxon>Duplodnaviria</taxon>
        <taxon>Heunggongvirae</taxon>
        <taxon>Uroviricota</taxon>
        <taxon>Caudoviricetes</taxon>
        <taxon>Pantevenvirales</taxon>
        <taxon>Kyanoviridae</taxon>
        <taxon>Libanvirus</taxon>
        <taxon>Libanvirus ptim40</taxon>
    </lineage>
</organism>
<evidence type="ECO:0000313" key="5">
    <source>
        <dbReference type="EMBL" id="AJK27655.1"/>
    </source>
</evidence>
<dbReference type="EMBL" id="KP211958">
    <property type="protein sequence ID" value="AJK27655.1"/>
    <property type="molecule type" value="Genomic_DNA"/>
</dbReference>
<reference evidence="5 6" key="1">
    <citation type="submission" date="2014-11" db="EMBL/GenBank/DDBJ databases">
        <authorList>
            <person name="Fedida A."/>
            <person name="Lindell D."/>
        </authorList>
    </citation>
    <scope>NUCLEOTIDE SEQUENCE [LARGE SCALE GENOMIC DNA]</scope>
</reference>
<dbReference type="Proteomes" id="UP000032135">
    <property type="component" value="Segment"/>
</dbReference>
<dbReference type="SMART" id="SM00702">
    <property type="entry name" value="P4Hc"/>
    <property type="match status" value="1"/>
</dbReference>
<dbReference type="GO" id="GO:0051213">
    <property type="term" value="F:dioxygenase activity"/>
    <property type="evidence" value="ECO:0007669"/>
    <property type="project" value="UniProtKB-KW"/>
</dbReference>
<keyword evidence="2" id="KW-0223">Dioxygenase</keyword>
<dbReference type="RefSeq" id="YP_009188281.1">
    <property type="nucleotide sequence ID" value="NC_028663.1"/>
</dbReference>
<dbReference type="Gene3D" id="2.60.120.620">
    <property type="entry name" value="q2cbj1_9rhob like domain"/>
    <property type="match status" value="1"/>
</dbReference>
<keyword evidence="3" id="KW-0560">Oxidoreductase</keyword>
<sequence length="203" mass="24255">MLKPEITTYKNKICTKDSDFIWGDFISDEAVSEIVNFYRHQQFLPYIEGQLMEEGQVKTNKEFKDSRDLHVPFQAAVMHCEKYLVELQRILELYMDRFPFCELSDFRINEPLSIQWYPKGGGFKLWHTERSNCLPSNVYRHLVFMTYLNDVPDGGTEWFHQDKYVPAQKGYTVIWPSDWTHFHRGRVSNTKEKMIITGWFSFQ</sequence>
<accession>A0A0C5AMZ0</accession>
<proteinExistence type="predicted"/>
<evidence type="ECO:0000259" key="4">
    <source>
        <dbReference type="SMART" id="SM00702"/>
    </source>
</evidence>
<dbReference type="InterPro" id="IPR044862">
    <property type="entry name" value="Pro_4_hyd_alph_FE2OG_OXY"/>
</dbReference>
<feature type="domain" description="Prolyl 4-hydroxylase alpha subunit" evidence="4">
    <location>
        <begin position="18"/>
        <end position="201"/>
    </location>
</feature>
<keyword evidence="6" id="KW-1185">Reference proteome</keyword>
<gene>
    <name evidence="5" type="ORF">PTIM40_208</name>
</gene>
<dbReference type="GO" id="GO:0016705">
    <property type="term" value="F:oxidoreductase activity, acting on paired donors, with incorporation or reduction of molecular oxygen"/>
    <property type="evidence" value="ECO:0007669"/>
    <property type="project" value="InterPro"/>
</dbReference>
<evidence type="ECO:0000256" key="1">
    <source>
        <dbReference type="ARBA" id="ARBA00001961"/>
    </source>
</evidence>
<dbReference type="InterPro" id="IPR006620">
    <property type="entry name" value="Pro_4_hyd_alph"/>
</dbReference>
<evidence type="ECO:0000256" key="2">
    <source>
        <dbReference type="ARBA" id="ARBA00022964"/>
    </source>
</evidence>